<dbReference type="Pfam" id="PF04321">
    <property type="entry name" value="RmlD_sub_bind"/>
    <property type="match status" value="1"/>
</dbReference>
<comment type="function">
    <text evidence="6">Catalyzes the reduction of dTDP-6-deoxy-L-lyxo-4-hexulose to yield dTDP-L-rhamnose.</text>
</comment>
<dbReference type="CDD" id="cd05254">
    <property type="entry name" value="dTDP_HR_like_SDR_e"/>
    <property type="match status" value="1"/>
</dbReference>
<dbReference type="SUPFAM" id="SSF51735">
    <property type="entry name" value="NAD(P)-binding Rossmann-fold domains"/>
    <property type="match status" value="1"/>
</dbReference>
<dbReference type="OrthoDB" id="9803892at2"/>
<dbReference type="RefSeq" id="WP_142663085.1">
    <property type="nucleotide sequence ID" value="NZ_FXTK01000007.1"/>
</dbReference>
<evidence type="ECO:0000313" key="8">
    <source>
        <dbReference type="EMBL" id="SMO69145.1"/>
    </source>
</evidence>
<dbReference type="PANTHER" id="PTHR10491:SF4">
    <property type="entry name" value="METHIONINE ADENOSYLTRANSFERASE 2 SUBUNIT BETA"/>
    <property type="match status" value="1"/>
</dbReference>
<comment type="cofactor">
    <cofactor evidence="6">
        <name>Mg(2+)</name>
        <dbReference type="ChEBI" id="CHEBI:18420"/>
    </cofactor>
    <text evidence="6">Binds 1 Mg(2+) ion per monomer.</text>
</comment>
<comment type="pathway">
    <text evidence="1 6">Carbohydrate biosynthesis; dTDP-L-rhamnose biosynthesis.</text>
</comment>
<dbReference type="InterPro" id="IPR036291">
    <property type="entry name" value="NAD(P)-bd_dom_sf"/>
</dbReference>
<evidence type="ECO:0000256" key="1">
    <source>
        <dbReference type="ARBA" id="ARBA00004781"/>
    </source>
</evidence>
<evidence type="ECO:0000256" key="2">
    <source>
        <dbReference type="ARBA" id="ARBA00010944"/>
    </source>
</evidence>
<comment type="similarity">
    <text evidence="2 6">Belongs to the dTDP-4-dehydrorhamnose reductase family.</text>
</comment>
<dbReference type="InterPro" id="IPR029903">
    <property type="entry name" value="RmlD-like-bd"/>
</dbReference>
<evidence type="ECO:0000256" key="4">
    <source>
        <dbReference type="ARBA" id="ARBA00017099"/>
    </source>
</evidence>
<evidence type="ECO:0000259" key="7">
    <source>
        <dbReference type="Pfam" id="PF04321"/>
    </source>
</evidence>
<organism evidence="8 9">
    <name type="scientific">Paracoccus laeviglucosivorans</name>
    <dbReference type="NCBI Taxonomy" id="1197861"/>
    <lineage>
        <taxon>Bacteria</taxon>
        <taxon>Pseudomonadati</taxon>
        <taxon>Pseudomonadota</taxon>
        <taxon>Alphaproteobacteria</taxon>
        <taxon>Rhodobacterales</taxon>
        <taxon>Paracoccaceae</taxon>
        <taxon>Paracoccus</taxon>
    </lineage>
</organism>
<dbReference type="EMBL" id="FXTK01000007">
    <property type="protein sequence ID" value="SMO69145.1"/>
    <property type="molecule type" value="Genomic_DNA"/>
</dbReference>
<feature type="domain" description="RmlD-like substrate binding" evidence="7">
    <location>
        <begin position="4"/>
        <end position="282"/>
    </location>
</feature>
<protein>
    <recommendedName>
        <fullName evidence="4 6">dTDP-4-dehydrorhamnose reductase</fullName>
        <ecNumber evidence="3 6">1.1.1.133</ecNumber>
    </recommendedName>
</protein>
<name>A0A521DC03_9RHOB</name>
<dbReference type="InterPro" id="IPR005913">
    <property type="entry name" value="dTDP_dehydrorham_reduct"/>
</dbReference>
<comment type="catalytic activity">
    <reaction evidence="5 6">
        <text>dTDP-beta-L-rhamnose + NADP(+) = dTDP-4-dehydro-beta-L-rhamnose + NADPH + H(+)</text>
        <dbReference type="Rhea" id="RHEA:21796"/>
        <dbReference type="ChEBI" id="CHEBI:15378"/>
        <dbReference type="ChEBI" id="CHEBI:57510"/>
        <dbReference type="ChEBI" id="CHEBI:57783"/>
        <dbReference type="ChEBI" id="CHEBI:58349"/>
        <dbReference type="ChEBI" id="CHEBI:62830"/>
        <dbReference type="EC" id="1.1.1.133"/>
    </reaction>
</comment>
<dbReference type="EC" id="1.1.1.133" evidence="3 6"/>
<evidence type="ECO:0000256" key="6">
    <source>
        <dbReference type="RuleBase" id="RU364082"/>
    </source>
</evidence>
<dbReference type="UniPathway" id="UPA00124"/>
<keyword evidence="9" id="KW-1185">Reference proteome</keyword>
<sequence>MSGLLVFGRTGQVATEMARLAPDATFLGRDQADLTDPAACAAAILAARPVAIINAAAHTAVDRAESEPDLARAINTDAPAAMAQAAAELGVPFLHISTDYVFDGSGNRPWVETDATGPLGVYGATKLAGEQAIAAAGGQWAVLRTSWVFSAHGANFVKTMMRLGAEREELRVVADQYGGPTPAAAIAAACLTMIAAMQADPAKGGIYHFAGTDDTTWAGFAREIMSQAELACKVGDIATSDYPTPAKRPGNSRLDCAAIARDFGIARPDWRAALTDVVTELRT</sequence>
<keyword evidence="6" id="KW-0521">NADP</keyword>
<evidence type="ECO:0000313" key="9">
    <source>
        <dbReference type="Proteomes" id="UP000319014"/>
    </source>
</evidence>
<keyword evidence="6" id="KW-0560">Oxidoreductase</keyword>
<gene>
    <name evidence="8" type="ORF">SAMN06265221_10790</name>
</gene>
<dbReference type="Proteomes" id="UP000319014">
    <property type="component" value="Unassembled WGS sequence"/>
</dbReference>
<dbReference type="GO" id="GO:0019305">
    <property type="term" value="P:dTDP-rhamnose biosynthetic process"/>
    <property type="evidence" value="ECO:0007669"/>
    <property type="project" value="UniProtKB-UniPathway"/>
</dbReference>
<dbReference type="GO" id="GO:0008831">
    <property type="term" value="F:dTDP-4-dehydrorhamnose reductase activity"/>
    <property type="evidence" value="ECO:0007669"/>
    <property type="project" value="UniProtKB-EC"/>
</dbReference>
<evidence type="ECO:0000256" key="5">
    <source>
        <dbReference type="ARBA" id="ARBA00048200"/>
    </source>
</evidence>
<reference evidence="8 9" key="1">
    <citation type="submission" date="2017-05" db="EMBL/GenBank/DDBJ databases">
        <authorList>
            <person name="Varghese N."/>
            <person name="Submissions S."/>
        </authorList>
    </citation>
    <scope>NUCLEOTIDE SEQUENCE [LARGE SCALE GENOMIC DNA]</scope>
    <source>
        <strain evidence="8 9">DSM 100094</strain>
    </source>
</reference>
<proteinExistence type="inferred from homology"/>
<dbReference type="NCBIfam" id="TIGR01214">
    <property type="entry name" value="rmlD"/>
    <property type="match status" value="1"/>
</dbReference>
<dbReference type="PANTHER" id="PTHR10491">
    <property type="entry name" value="DTDP-4-DEHYDRORHAMNOSE REDUCTASE"/>
    <property type="match status" value="1"/>
</dbReference>
<evidence type="ECO:0000256" key="3">
    <source>
        <dbReference type="ARBA" id="ARBA00012929"/>
    </source>
</evidence>
<dbReference type="Gene3D" id="3.40.50.720">
    <property type="entry name" value="NAD(P)-binding Rossmann-like Domain"/>
    <property type="match status" value="1"/>
</dbReference>
<accession>A0A521DC03</accession>
<dbReference type="Gene3D" id="3.90.25.10">
    <property type="entry name" value="UDP-galactose 4-epimerase, domain 1"/>
    <property type="match status" value="1"/>
</dbReference>
<dbReference type="AlphaFoldDB" id="A0A521DC03"/>